<comment type="caution">
    <text evidence="1">The sequence shown here is derived from an EMBL/GenBank/DDBJ whole genome shotgun (WGS) entry which is preliminary data.</text>
</comment>
<evidence type="ECO:0000313" key="1">
    <source>
        <dbReference type="EMBL" id="KAF9505165.1"/>
    </source>
</evidence>
<organism evidence="1 2">
    <name type="scientific">Hydnum rufescens UP504</name>
    <dbReference type="NCBI Taxonomy" id="1448309"/>
    <lineage>
        <taxon>Eukaryota</taxon>
        <taxon>Fungi</taxon>
        <taxon>Dikarya</taxon>
        <taxon>Basidiomycota</taxon>
        <taxon>Agaricomycotina</taxon>
        <taxon>Agaricomycetes</taxon>
        <taxon>Cantharellales</taxon>
        <taxon>Hydnaceae</taxon>
        <taxon>Hydnum</taxon>
    </lineage>
</organism>
<keyword evidence="2" id="KW-1185">Reference proteome</keyword>
<protein>
    <submittedName>
        <fullName evidence="1">Uncharacterized protein</fullName>
    </submittedName>
</protein>
<dbReference type="EMBL" id="MU129170">
    <property type="protein sequence ID" value="KAF9505165.1"/>
    <property type="molecule type" value="Genomic_DNA"/>
</dbReference>
<dbReference type="Proteomes" id="UP000886523">
    <property type="component" value="Unassembled WGS sequence"/>
</dbReference>
<dbReference type="AlphaFoldDB" id="A0A9P6DP05"/>
<gene>
    <name evidence="1" type="ORF">BS47DRAFT_1368283</name>
</gene>
<evidence type="ECO:0000313" key="2">
    <source>
        <dbReference type="Proteomes" id="UP000886523"/>
    </source>
</evidence>
<proteinExistence type="predicted"/>
<sequence>MKASTNVTIAGLAKSMASGLAASNMDMSHAMTANPIDASRSGSLAASSSTLEMLAMTSHSVTSREGNLASSSSANGVLASDSTAHAGGEGCLPMEDKIPLTWDEKGEVVQYPVGCHNAVVPFPHRVVWGLSHDAVAQKFKAPSKVTCIYNISECIFSFRDIGMVPKTFTTRQAMLLSLVPDPAPSFLPPTSQPSPIHPPYVQQIGPMKFFERSETVYEGWKSIATDWLNGASLPRTPVKPDWMNDQSMQNAFTSIIDQPWPQSHVTSLLFFAYECNSYASYLMHCCINRLLALCKVPRPTFGVDDQVVGVVFKDPLGSEEVKWRNELVGRGIPVWVVWELRTHQDTFPDRHGPEDIASAQTHVDQAKRSAKSLIHHHICLQVPVTHVEHPVPWQMLPQAYYEGDRDEPFVQSIWDLFLFSGSMGTPYLAKVRLDDLRTVFSPGVFPKPSAPVISPPSAPPAPEIMMGDPSQLNLPSATLAPEINMDDPYHWNSDEEEDEDDYDDGYGGARARRRIKAQIAAAPANALFQEAFKTDHDFQEHVEKRKKEEVAIVKQPAAAQALMDAAYGGDIEAQLSLQKVLRDAKVKKDPHNA</sequence>
<name>A0A9P6DP05_9AGAM</name>
<accession>A0A9P6DP05</accession>
<reference evidence="1" key="1">
    <citation type="journal article" date="2020" name="Nat. Commun.">
        <title>Large-scale genome sequencing of mycorrhizal fungi provides insights into the early evolution of symbiotic traits.</title>
        <authorList>
            <person name="Miyauchi S."/>
            <person name="Kiss E."/>
            <person name="Kuo A."/>
            <person name="Drula E."/>
            <person name="Kohler A."/>
            <person name="Sanchez-Garcia M."/>
            <person name="Morin E."/>
            <person name="Andreopoulos B."/>
            <person name="Barry K.W."/>
            <person name="Bonito G."/>
            <person name="Buee M."/>
            <person name="Carver A."/>
            <person name="Chen C."/>
            <person name="Cichocki N."/>
            <person name="Clum A."/>
            <person name="Culley D."/>
            <person name="Crous P.W."/>
            <person name="Fauchery L."/>
            <person name="Girlanda M."/>
            <person name="Hayes R.D."/>
            <person name="Keri Z."/>
            <person name="LaButti K."/>
            <person name="Lipzen A."/>
            <person name="Lombard V."/>
            <person name="Magnuson J."/>
            <person name="Maillard F."/>
            <person name="Murat C."/>
            <person name="Nolan M."/>
            <person name="Ohm R.A."/>
            <person name="Pangilinan J."/>
            <person name="Pereira M.F."/>
            <person name="Perotto S."/>
            <person name="Peter M."/>
            <person name="Pfister S."/>
            <person name="Riley R."/>
            <person name="Sitrit Y."/>
            <person name="Stielow J.B."/>
            <person name="Szollosi G."/>
            <person name="Zifcakova L."/>
            <person name="Stursova M."/>
            <person name="Spatafora J.W."/>
            <person name="Tedersoo L."/>
            <person name="Vaario L.M."/>
            <person name="Yamada A."/>
            <person name="Yan M."/>
            <person name="Wang P."/>
            <person name="Xu J."/>
            <person name="Bruns T."/>
            <person name="Baldrian P."/>
            <person name="Vilgalys R."/>
            <person name="Dunand C."/>
            <person name="Henrissat B."/>
            <person name="Grigoriev I.V."/>
            <person name="Hibbett D."/>
            <person name="Nagy L.G."/>
            <person name="Martin F.M."/>
        </authorList>
    </citation>
    <scope>NUCLEOTIDE SEQUENCE</scope>
    <source>
        <strain evidence="1">UP504</strain>
    </source>
</reference>